<organism evidence="1 2">
    <name type="scientific">Peronospora effusa</name>
    <dbReference type="NCBI Taxonomy" id="542832"/>
    <lineage>
        <taxon>Eukaryota</taxon>
        <taxon>Sar</taxon>
        <taxon>Stramenopiles</taxon>
        <taxon>Oomycota</taxon>
        <taxon>Peronosporomycetes</taxon>
        <taxon>Peronosporales</taxon>
        <taxon>Peronosporaceae</taxon>
        <taxon>Peronospora</taxon>
    </lineage>
</organism>
<dbReference type="Proteomes" id="UP000282087">
    <property type="component" value="Unassembled WGS sequence"/>
</dbReference>
<keyword evidence="2" id="KW-1185">Reference proteome</keyword>
<reference evidence="1 2" key="1">
    <citation type="submission" date="2018-06" db="EMBL/GenBank/DDBJ databases">
        <title>Comparative genomics of downy mildews reveals potential adaptations to biotrophy.</title>
        <authorList>
            <person name="Fletcher K."/>
            <person name="Klosterman S.J."/>
            <person name="Derevnina L."/>
            <person name="Martin F."/>
            <person name="Koike S."/>
            <person name="Reyes Chin-Wo S."/>
            <person name="Mou B."/>
            <person name="Michelmore R."/>
        </authorList>
    </citation>
    <scope>NUCLEOTIDE SEQUENCE [LARGE SCALE GENOMIC DNA]</scope>
    <source>
        <strain evidence="1 2">R14</strain>
    </source>
</reference>
<dbReference type="VEuPathDB" id="FungiDB:DD237_001779"/>
<proteinExistence type="predicted"/>
<gene>
    <name evidence="1" type="ORF">DD238_000882</name>
</gene>
<dbReference type="EMBL" id="QLLG01000007">
    <property type="protein sequence ID" value="RMX70066.1"/>
    <property type="molecule type" value="Genomic_DNA"/>
</dbReference>
<dbReference type="OrthoDB" id="9992337at2759"/>
<dbReference type="AlphaFoldDB" id="A0A3M6VVS7"/>
<sequence length="573" mass="63746">MALTRHVSRWRLCRLPEASTSSEISVNALPSTFEPVAKVAASTPPVSLRYLNEFVGKLHCASALLEHGLFPDAKEITESMAMFNAVRRYIEPRNKGTSQETNGKHDGIVVVGDGNTPRTGAMFAFRMRGWTSYSVDPAMEDGTSERSKGWTDVSNLVVMRNKIEDVRITLRRAIVVLVHAHVTLEQALSAVQAEQICGVVTLPCCNWYGQQELLFGRGPDLVYDDFSVLSDHREIRLWVGDEPGSNVDTAHADLSLASSVMKGCVCKEYIAFGDENGFGASFDKDVDTKNLVDDLRKKHDGVLDFISDTLAELVLDVSLLSREKYMAEEQTIGNCLPSAVVSKLRSDSHVLVFGWHPRRLAVRLLLRDGYTNVYTVSLADELSFTIDDNGKRGIKTLKLQLQKCTSKLTMKSGSAHDGEEETVQLHLCGYLTLQSSFALSRADNCCDKEEEEEPVIVSFVSTGAPVPPLACVFDAGFIFRGFRGRAKKTAMFFRHLCRTFDQLVTVCSHATANRMQSPSLVCFTPRKQWRKKKFLAHPDLNYNVLSSTTKEQTQGTSIYVYCCVQRQIIPASE</sequence>
<comment type="caution">
    <text evidence="1">The sequence shown here is derived from an EMBL/GenBank/DDBJ whole genome shotgun (WGS) entry which is preliminary data.</text>
</comment>
<name>A0A3M6VVS7_9STRA</name>
<protein>
    <submittedName>
        <fullName evidence="1">Uncharacterized protein</fullName>
    </submittedName>
</protein>
<accession>A0A3M6VVS7</accession>
<evidence type="ECO:0000313" key="2">
    <source>
        <dbReference type="Proteomes" id="UP000282087"/>
    </source>
</evidence>
<evidence type="ECO:0000313" key="1">
    <source>
        <dbReference type="EMBL" id="RMX70066.1"/>
    </source>
</evidence>